<dbReference type="PANTHER" id="PTHR35043">
    <property type="entry name" value="TRANSCRIPTION FACTOR DOMAIN-CONTAINING PROTEIN"/>
    <property type="match status" value="1"/>
</dbReference>
<feature type="transmembrane region" description="Helical" evidence="2">
    <location>
        <begin position="476"/>
        <end position="499"/>
    </location>
</feature>
<evidence type="ECO:0000313" key="4">
    <source>
        <dbReference type="Proteomes" id="UP000815677"/>
    </source>
</evidence>
<gene>
    <name evidence="3" type="ORF">MCHLO_08117</name>
</gene>
<accession>A0ABQ0LIL2</accession>
<keyword evidence="2" id="KW-0812">Transmembrane</keyword>
<sequence>MPPLSPYFSIPPGTSSLSARAPTSSNSTTGIDDRPAISLAYSCLSVIVLATYSSVHPNVPRTRRGEEQEVHFFKQPFVWLWRRLAEFFCDPKLTLFVVALVAPELIFGLAFRQWANAKYLRKTYRFHKRVAWMLVIGGIVVSSGESLTPACSAEPLISASWLELQPYLDQLYAQQSVDVDDKSKATVLSKIILLLQLGWFVVQIVQRLVGGLPLTELESITVAFTAVQLFTGFFWMKKPKDVGEPLWLMPVKMIEKNQDAEVKAEAPKVPEINSPVVHRIPPQRADSAETLIGDDFSDADSASDTTHVSEPESVATSTTTISSSPKSSIGHVLTALIFGTYPRNFWEPTIRKDGCVPIFWSGPWFKSESMDRPQYPRLPSEDEEAIQQALRTAKRHEDATNTAALGLQLLLSVTFGLVHCSALLPSFNVEIPTAIELSMWRICAGLIFILPFLALVLCMLAALLRKGRVRSIVVSMNRVVALVYFSARLFLLVLPFVALRTHPALGPDWKASIPHF</sequence>
<protein>
    <submittedName>
        <fullName evidence="3">Uncharacterized protein</fullName>
    </submittedName>
</protein>
<evidence type="ECO:0000256" key="2">
    <source>
        <dbReference type="SAM" id="Phobius"/>
    </source>
</evidence>
<keyword evidence="4" id="KW-1185">Reference proteome</keyword>
<feature type="transmembrane region" description="Helical" evidence="2">
    <location>
        <begin position="439"/>
        <end position="464"/>
    </location>
</feature>
<feature type="region of interest" description="Disordered" evidence="1">
    <location>
        <begin position="294"/>
        <end position="323"/>
    </location>
</feature>
<organism evidence="3 4">
    <name type="scientific">Mycena chlorophos</name>
    <name type="common">Agaric fungus</name>
    <name type="synonym">Agaricus chlorophos</name>
    <dbReference type="NCBI Taxonomy" id="658473"/>
    <lineage>
        <taxon>Eukaryota</taxon>
        <taxon>Fungi</taxon>
        <taxon>Dikarya</taxon>
        <taxon>Basidiomycota</taxon>
        <taxon>Agaricomycotina</taxon>
        <taxon>Agaricomycetes</taxon>
        <taxon>Agaricomycetidae</taxon>
        <taxon>Agaricales</taxon>
        <taxon>Marasmiineae</taxon>
        <taxon>Mycenaceae</taxon>
        <taxon>Mycena</taxon>
    </lineage>
</organism>
<keyword evidence="2" id="KW-1133">Transmembrane helix</keyword>
<dbReference type="Proteomes" id="UP000815677">
    <property type="component" value="Unassembled WGS sequence"/>
</dbReference>
<feature type="transmembrane region" description="Helical" evidence="2">
    <location>
        <begin position="93"/>
        <end position="111"/>
    </location>
</feature>
<keyword evidence="2" id="KW-0472">Membrane</keyword>
<evidence type="ECO:0000313" key="3">
    <source>
        <dbReference type="EMBL" id="GAT50930.1"/>
    </source>
</evidence>
<dbReference type="PANTHER" id="PTHR35043:SF7">
    <property type="entry name" value="TRANSCRIPTION FACTOR DOMAIN-CONTAINING PROTEIN"/>
    <property type="match status" value="1"/>
</dbReference>
<proteinExistence type="predicted"/>
<feature type="compositionally biased region" description="Low complexity" evidence="1">
    <location>
        <begin position="313"/>
        <end position="323"/>
    </location>
</feature>
<reference evidence="3" key="1">
    <citation type="submission" date="2014-09" db="EMBL/GenBank/DDBJ databases">
        <title>Genome sequence of the luminous mushroom Mycena chlorophos for searching fungal bioluminescence genes.</title>
        <authorList>
            <person name="Tanaka Y."/>
            <person name="Kasuga D."/>
            <person name="Oba Y."/>
            <person name="Hase S."/>
            <person name="Sato K."/>
            <person name="Oba Y."/>
            <person name="Sakakibara Y."/>
        </authorList>
    </citation>
    <scope>NUCLEOTIDE SEQUENCE</scope>
</reference>
<evidence type="ECO:0000256" key="1">
    <source>
        <dbReference type="SAM" id="MobiDB-lite"/>
    </source>
</evidence>
<dbReference type="EMBL" id="DF846747">
    <property type="protein sequence ID" value="GAT50930.1"/>
    <property type="molecule type" value="Genomic_DNA"/>
</dbReference>
<name>A0ABQ0LIL2_MYCCL</name>
<feature type="transmembrane region" description="Helical" evidence="2">
    <location>
        <begin position="404"/>
        <end position="427"/>
    </location>
</feature>